<accession>A0A975YLI7</accession>
<feature type="domain" description="Toxin VasX N-terminal region" evidence="2">
    <location>
        <begin position="23"/>
        <end position="165"/>
    </location>
</feature>
<reference evidence="3" key="1">
    <citation type="submission" date="2021-06" db="EMBL/GenBank/DDBJ databases">
        <title>Vibrio nov. sp., novel gut bacterium isolated from Yellow Sea oyster.</title>
        <authorList>
            <person name="Muhammad N."/>
            <person name="Nguyen T.H."/>
            <person name="Lee Y.-J."/>
            <person name="Ko J."/>
            <person name="Kim S.-G."/>
        </authorList>
    </citation>
    <scope>NUCLEOTIDE SEQUENCE</scope>
    <source>
        <strain evidence="3">OG9-811</strain>
    </source>
</reference>
<name>A0A975YLI7_9VIBR</name>
<dbReference type="CDD" id="cd20708">
    <property type="entry name" value="MIX_IV"/>
    <property type="match status" value="1"/>
</dbReference>
<dbReference type="KEGG" id="vos:KNV97_04350"/>
<dbReference type="AlphaFoldDB" id="A0A975YLI7"/>
<feature type="region of interest" description="Disordered" evidence="1">
    <location>
        <begin position="1"/>
        <end position="21"/>
    </location>
</feature>
<evidence type="ECO:0000256" key="1">
    <source>
        <dbReference type="SAM" id="MobiDB-lite"/>
    </source>
</evidence>
<protein>
    <recommendedName>
        <fullName evidence="2">Toxin VasX N-terminal region domain-containing protein</fullName>
    </recommendedName>
</protein>
<feature type="compositionally biased region" description="Polar residues" evidence="1">
    <location>
        <begin position="1"/>
        <end position="14"/>
    </location>
</feature>
<proteinExistence type="predicted"/>
<dbReference type="Pfam" id="PF20249">
    <property type="entry name" value="VasX_N"/>
    <property type="match status" value="1"/>
</dbReference>
<gene>
    <name evidence="3" type="ORF">KNV97_04350</name>
</gene>
<evidence type="ECO:0000313" key="4">
    <source>
        <dbReference type="Proteomes" id="UP000694232"/>
    </source>
</evidence>
<keyword evidence="4" id="KW-1185">Reference proteome</keyword>
<dbReference type="InterPro" id="IPR046864">
    <property type="entry name" value="VasX_N"/>
</dbReference>
<dbReference type="EMBL" id="CP076642">
    <property type="protein sequence ID" value="QXO15649.1"/>
    <property type="molecule type" value="Genomic_DNA"/>
</dbReference>
<organism evidence="3 4">
    <name type="scientific">Vibrio ostreae</name>
    <dbReference type="NCBI Taxonomy" id="2841925"/>
    <lineage>
        <taxon>Bacteria</taxon>
        <taxon>Pseudomonadati</taxon>
        <taxon>Pseudomonadota</taxon>
        <taxon>Gammaproteobacteria</taxon>
        <taxon>Vibrionales</taxon>
        <taxon>Vibrionaceae</taxon>
        <taxon>Vibrio</taxon>
    </lineage>
</organism>
<evidence type="ECO:0000313" key="3">
    <source>
        <dbReference type="EMBL" id="QXO15649.1"/>
    </source>
</evidence>
<evidence type="ECO:0000259" key="2">
    <source>
        <dbReference type="Pfam" id="PF20249"/>
    </source>
</evidence>
<sequence>MSGAMNSAKSGQTKDSQDPAGTCPLKLSKLQLIPVRYALVESQPEHPAISSRLKPEVSYRHVGVRPIDEGYIYLIHSQRQDIIYVYHIQPDGKVIKLEQQQLVDGQSGEEYVYLESEQGLFVAREGTIEVLFSPTKISPKLQSQLLDSENLRAKMMQTCDVGSFSCLTGSRHLLPTSALESNMADCNPENSDYEEAYRWCWLKDKPQQVDPNELLSQIEPEFELDSAVLILEDPMGVMTELSNCDNSIINMEVEWFQQDNNRAKYFAATQIKLLIEVGERQFNANTNNEKLMNFIKADEEKLKQRFIDYTQAKKEYWSFVTDKTRGYSQYSLDMDSIETSHEFQNYQYQRQLNLEMAERIGIAQSELEFFFHQVKKENDDQVEGEFGGWLGDRGILARIEYEDMEAWFSSVQKKNRTVAYSR</sequence>
<dbReference type="Proteomes" id="UP000694232">
    <property type="component" value="Chromosome 2"/>
</dbReference>
<dbReference type="RefSeq" id="WP_218561619.1">
    <property type="nucleotide sequence ID" value="NZ_CP076642.1"/>
</dbReference>